<comment type="caution">
    <text evidence="2">The sequence shown here is derived from an EMBL/GenBank/DDBJ whole genome shotgun (WGS) entry which is preliminary data.</text>
</comment>
<gene>
    <name evidence="2" type="ORF">GGX14DRAFT_600001</name>
</gene>
<evidence type="ECO:0000313" key="3">
    <source>
        <dbReference type="Proteomes" id="UP001219525"/>
    </source>
</evidence>
<dbReference type="AlphaFoldDB" id="A0AAD6XZ57"/>
<evidence type="ECO:0000313" key="2">
    <source>
        <dbReference type="EMBL" id="KAJ7191605.1"/>
    </source>
</evidence>
<dbReference type="EMBL" id="JARJCW010000130">
    <property type="protein sequence ID" value="KAJ7191605.1"/>
    <property type="molecule type" value="Genomic_DNA"/>
</dbReference>
<proteinExistence type="predicted"/>
<feature type="region of interest" description="Disordered" evidence="1">
    <location>
        <begin position="1"/>
        <end position="33"/>
    </location>
</feature>
<evidence type="ECO:0000256" key="1">
    <source>
        <dbReference type="SAM" id="MobiDB-lite"/>
    </source>
</evidence>
<keyword evidence="3" id="KW-1185">Reference proteome</keyword>
<sequence length="195" mass="20625">MVRVASAACAHHTGGGHSPCGVPPTPQARAPRRAAAQACRARAANTVVTATKPQGLTAQAPHAPAEAPHAPAEAQQPQCTLCVLHKAKSPRTPTSNPRGRVQCCRTHLHNIGRPWCHRRGVGCRVRCGQHCLQVCPPPNSYVRRTGTSTSAGNGTSARHASAARQEACMVLFLAPSPRMPRVHPPQRSATATHQE</sequence>
<name>A0AAD6XZ57_9AGAR</name>
<reference evidence="2" key="1">
    <citation type="submission" date="2023-03" db="EMBL/GenBank/DDBJ databases">
        <title>Massive genome expansion in bonnet fungi (Mycena s.s.) driven by repeated elements and novel gene families across ecological guilds.</title>
        <authorList>
            <consortium name="Lawrence Berkeley National Laboratory"/>
            <person name="Harder C.B."/>
            <person name="Miyauchi S."/>
            <person name="Viragh M."/>
            <person name="Kuo A."/>
            <person name="Thoen E."/>
            <person name="Andreopoulos B."/>
            <person name="Lu D."/>
            <person name="Skrede I."/>
            <person name="Drula E."/>
            <person name="Henrissat B."/>
            <person name="Morin E."/>
            <person name="Kohler A."/>
            <person name="Barry K."/>
            <person name="LaButti K."/>
            <person name="Morin E."/>
            <person name="Salamov A."/>
            <person name="Lipzen A."/>
            <person name="Mereny Z."/>
            <person name="Hegedus B."/>
            <person name="Baldrian P."/>
            <person name="Stursova M."/>
            <person name="Weitz H."/>
            <person name="Taylor A."/>
            <person name="Grigoriev I.V."/>
            <person name="Nagy L.G."/>
            <person name="Martin F."/>
            <person name="Kauserud H."/>
        </authorList>
    </citation>
    <scope>NUCLEOTIDE SEQUENCE</scope>
    <source>
        <strain evidence="2">9144</strain>
    </source>
</reference>
<organism evidence="2 3">
    <name type="scientific">Mycena pura</name>
    <dbReference type="NCBI Taxonomy" id="153505"/>
    <lineage>
        <taxon>Eukaryota</taxon>
        <taxon>Fungi</taxon>
        <taxon>Dikarya</taxon>
        <taxon>Basidiomycota</taxon>
        <taxon>Agaricomycotina</taxon>
        <taxon>Agaricomycetes</taxon>
        <taxon>Agaricomycetidae</taxon>
        <taxon>Agaricales</taxon>
        <taxon>Marasmiineae</taxon>
        <taxon>Mycenaceae</taxon>
        <taxon>Mycena</taxon>
    </lineage>
</organism>
<protein>
    <submittedName>
        <fullName evidence="2">Uncharacterized protein</fullName>
    </submittedName>
</protein>
<dbReference type="Proteomes" id="UP001219525">
    <property type="component" value="Unassembled WGS sequence"/>
</dbReference>
<accession>A0AAD6XZ57</accession>